<evidence type="ECO:0000256" key="3">
    <source>
        <dbReference type="ARBA" id="ARBA00012736"/>
    </source>
</evidence>
<evidence type="ECO:0000256" key="9">
    <source>
        <dbReference type="ARBA" id="ARBA00023295"/>
    </source>
</evidence>
<dbReference type="Gene3D" id="2.160.20.10">
    <property type="entry name" value="Single-stranded right-handed beta-helix, Pectin lyase-like"/>
    <property type="match status" value="1"/>
</dbReference>
<evidence type="ECO:0000256" key="6">
    <source>
        <dbReference type="ARBA" id="ARBA00022729"/>
    </source>
</evidence>
<protein>
    <recommendedName>
        <fullName evidence="3">endo-polygalacturonase</fullName>
        <ecNumber evidence="3">3.2.1.15</ecNumber>
    </recommendedName>
</protein>
<reference evidence="14" key="1">
    <citation type="submission" date="2025-08" db="UniProtKB">
        <authorList>
            <consortium name="RefSeq"/>
        </authorList>
    </citation>
    <scope>IDENTIFICATION</scope>
</reference>
<gene>
    <name evidence="14" type="primary">LOC104595462</name>
</gene>
<dbReference type="RefSeq" id="XP_010254483.1">
    <property type="nucleotide sequence ID" value="XM_010256181.1"/>
</dbReference>
<keyword evidence="5" id="KW-0964">Secreted</keyword>
<keyword evidence="13" id="KW-1185">Reference proteome</keyword>
<dbReference type="InterPro" id="IPR011050">
    <property type="entry name" value="Pectin_lyase_fold/virulence"/>
</dbReference>
<proteinExistence type="inferred from homology"/>
<evidence type="ECO:0000313" key="14">
    <source>
        <dbReference type="RefSeq" id="XP_010254483.1"/>
    </source>
</evidence>
<evidence type="ECO:0000256" key="2">
    <source>
        <dbReference type="ARBA" id="ARBA00008834"/>
    </source>
</evidence>
<dbReference type="GO" id="GO:0004650">
    <property type="term" value="F:polygalacturonase activity"/>
    <property type="evidence" value="ECO:0007669"/>
    <property type="project" value="UniProtKB-EC"/>
</dbReference>
<evidence type="ECO:0000256" key="5">
    <source>
        <dbReference type="ARBA" id="ARBA00022525"/>
    </source>
</evidence>
<dbReference type="Proteomes" id="UP000189703">
    <property type="component" value="Unplaced"/>
</dbReference>
<keyword evidence="6" id="KW-0732">Signal</keyword>
<dbReference type="FunCoup" id="A0A1U7ZMJ1">
    <property type="interactions" value="92"/>
</dbReference>
<keyword evidence="8 12" id="KW-0378">Hydrolase</keyword>
<evidence type="ECO:0000256" key="1">
    <source>
        <dbReference type="ARBA" id="ARBA00004191"/>
    </source>
</evidence>
<dbReference type="InParanoid" id="A0A1U7ZMJ1"/>
<evidence type="ECO:0000313" key="13">
    <source>
        <dbReference type="Proteomes" id="UP000189703"/>
    </source>
</evidence>
<keyword evidence="10" id="KW-0961">Cell wall biogenesis/degradation</keyword>
<dbReference type="OMA" id="IMVASEN"/>
<evidence type="ECO:0000256" key="7">
    <source>
        <dbReference type="ARBA" id="ARBA00022737"/>
    </source>
</evidence>
<sequence length="425" mass="45621">MDRHVSGISSFQEEDFVLMDVDVEFFTTLLITLCAILPVLSSRLAAGASNSFDVVNYGAVGDGRTDDSKAFLNAWEAACGDASGSPTLIIPAMKTFLLHPVEFIGPCKSNNVYVQVLGNIISPSDKSAWSDSTMGKWLSFAHVNGLTINGPGYIDGQGSTWWKQSCENNELYATKCQRPTALLFNQCNGLRVDGLHHVNSAKNHISIHSCNDVTLNQLKVTAPKDSPNTDGVDISNSTYVRVMNSDFETGDDCIAINSGSSFINITYVNCGPGHGISVGSLGVSGSYATVEEVHVEHCNFFGTQAGARIKTWQGGSGYAKRISFNAITVKEVDHPIIIDQYYCPHDKCENTTSAVEVSDVTYSGIIGSSTSEDVISLRCSESVACTNIVMNYVNITTTAPGKEARSYCLNAHGSSKNTNPPVSCL</sequence>
<dbReference type="PANTHER" id="PTHR31375">
    <property type="match status" value="1"/>
</dbReference>
<evidence type="ECO:0000256" key="10">
    <source>
        <dbReference type="ARBA" id="ARBA00023316"/>
    </source>
</evidence>
<organism evidence="13 14">
    <name type="scientific">Nelumbo nucifera</name>
    <name type="common">Sacred lotus</name>
    <dbReference type="NCBI Taxonomy" id="4432"/>
    <lineage>
        <taxon>Eukaryota</taxon>
        <taxon>Viridiplantae</taxon>
        <taxon>Streptophyta</taxon>
        <taxon>Embryophyta</taxon>
        <taxon>Tracheophyta</taxon>
        <taxon>Spermatophyta</taxon>
        <taxon>Magnoliopsida</taxon>
        <taxon>Proteales</taxon>
        <taxon>Nelumbonaceae</taxon>
        <taxon>Nelumbo</taxon>
    </lineage>
</organism>
<dbReference type="SUPFAM" id="SSF51126">
    <property type="entry name" value="Pectin lyase-like"/>
    <property type="match status" value="1"/>
</dbReference>
<comment type="subcellular location">
    <subcellularLocation>
        <location evidence="1">Secreted</location>
        <location evidence="1">Cell wall</location>
    </subcellularLocation>
</comment>
<comment type="similarity">
    <text evidence="2 12">Belongs to the glycosyl hydrolase 28 family.</text>
</comment>
<dbReference type="Pfam" id="PF00295">
    <property type="entry name" value="Glyco_hydro_28"/>
    <property type="match status" value="1"/>
</dbReference>
<dbReference type="eggNOG" id="ENOG502QST2">
    <property type="taxonomic scope" value="Eukaryota"/>
</dbReference>
<evidence type="ECO:0000256" key="12">
    <source>
        <dbReference type="RuleBase" id="RU361169"/>
    </source>
</evidence>
<dbReference type="GO" id="GO:0005975">
    <property type="term" value="P:carbohydrate metabolic process"/>
    <property type="evidence" value="ECO:0007669"/>
    <property type="project" value="InterPro"/>
</dbReference>
<dbReference type="InterPro" id="IPR012334">
    <property type="entry name" value="Pectin_lyas_fold"/>
</dbReference>
<dbReference type="GeneID" id="104595462"/>
<dbReference type="KEGG" id="nnu:104595462"/>
<dbReference type="OrthoDB" id="187139at2759"/>
<dbReference type="GO" id="GO:0071555">
    <property type="term" value="P:cell wall organization"/>
    <property type="evidence" value="ECO:0007669"/>
    <property type="project" value="UniProtKB-KW"/>
</dbReference>
<dbReference type="EC" id="3.2.1.15" evidence="3"/>
<evidence type="ECO:0000256" key="4">
    <source>
        <dbReference type="ARBA" id="ARBA00022512"/>
    </source>
</evidence>
<keyword evidence="9 12" id="KW-0326">Glycosidase</keyword>
<dbReference type="STRING" id="4432.A0A1U7ZMJ1"/>
<comment type="catalytic activity">
    <reaction evidence="11">
        <text>(1,4-alpha-D-galacturonosyl)n+m + H2O = (1,4-alpha-D-galacturonosyl)n + (1,4-alpha-D-galacturonosyl)m.</text>
        <dbReference type="EC" id="3.2.1.15"/>
    </reaction>
</comment>
<evidence type="ECO:0000256" key="8">
    <source>
        <dbReference type="ARBA" id="ARBA00022801"/>
    </source>
</evidence>
<accession>A0A1U7ZMJ1</accession>
<dbReference type="FunFam" id="2.160.20.10:FF:000032">
    <property type="entry name" value="Pectin lyase-like superfamily protein"/>
    <property type="match status" value="1"/>
</dbReference>
<keyword evidence="4" id="KW-0134">Cell wall</keyword>
<evidence type="ECO:0000256" key="11">
    <source>
        <dbReference type="ARBA" id="ARBA00034074"/>
    </source>
</evidence>
<keyword evidence="7" id="KW-0677">Repeat</keyword>
<name>A0A1U7ZMJ1_NELNU</name>
<dbReference type="AlphaFoldDB" id="A0A1U7ZMJ1"/>
<dbReference type="InterPro" id="IPR000743">
    <property type="entry name" value="Glyco_hydro_28"/>
</dbReference>